<dbReference type="EMBL" id="VLLG01000008">
    <property type="protein sequence ID" value="TWI80987.1"/>
    <property type="molecule type" value="Genomic_DNA"/>
</dbReference>
<proteinExistence type="predicted"/>
<dbReference type="RefSeq" id="WP_158642785.1">
    <property type="nucleotide sequence ID" value="NZ_VLLG01000008.1"/>
</dbReference>
<dbReference type="OrthoDB" id="660074at2"/>
<organism evidence="1 2">
    <name type="scientific">Chitinophaga japonensis</name>
    <name type="common">Flexibacter japonensis</name>
    <dbReference type="NCBI Taxonomy" id="104662"/>
    <lineage>
        <taxon>Bacteria</taxon>
        <taxon>Pseudomonadati</taxon>
        <taxon>Bacteroidota</taxon>
        <taxon>Chitinophagia</taxon>
        <taxon>Chitinophagales</taxon>
        <taxon>Chitinophagaceae</taxon>
        <taxon>Chitinophaga</taxon>
    </lineage>
</organism>
<evidence type="ECO:0000313" key="1">
    <source>
        <dbReference type="EMBL" id="TWI80987.1"/>
    </source>
</evidence>
<dbReference type="InterPro" id="IPR045571">
    <property type="entry name" value="DUF5907"/>
</dbReference>
<dbReference type="Pfam" id="PF19264">
    <property type="entry name" value="DUF5907"/>
    <property type="match status" value="1"/>
</dbReference>
<comment type="caution">
    <text evidence="1">The sequence shown here is derived from an EMBL/GenBank/DDBJ whole genome shotgun (WGS) entry which is preliminary data.</text>
</comment>
<evidence type="ECO:0000313" key="2">
    <source>
        <dbReference type="Proteomes" id="UP000316778"/>
    </source>
</evidence>
<protein>
    <submittedName>
        <fullName evidence="1">Uncharacterized protein</fullName>
    </submittedName>
</protein>
<dbReference type="AlphaFoldDB" id="A0A562SI77"/>
<sequence length="662" mass="69981">MLAVLLAGMSAALQAQQLKLGNNPTVIQKSALLELESTTQGLLLTRISDTSATSPISAAADGTIIYFTPDSSLRVRAGGKWVKVNTGTGNGTVTLGGDLSGTGTGTVPATINNQAVTFAKLQNINSQRLLGRYSAGNGSAEELSLNSSLKLNASGILYADSALPVWNASRVQGRSILDSVPADGDVLKWSPSRGLWLPAPDIDGGASYGTLATNDIRNADAPDPKYRMKIWAGPASGTVQNGPLNTSAHAWSVLAFQNGTYTTQLYFDKNNLALREWNGNTAPLTPDAGNPWYKVVTTHGDNAFTDGGLIFAGKTSDANTEVRQDAANLFWDNTNKRLGIGVNTPNNKLEIGGTVAASGLSGLRLRDLGTATPQTSGSKVLSINNDGDVIVMANAAANNWLITGNANVDASTQFLGTIDDRKMVIRSNNQPYLEFGRRQTLGLTQNYPDYTDDNEKVTLLSSALQFDVPATVQFYKPKMFTDANGNFRLKGASAGTDFFELGAAGANNNGSLEFVIGDDGDEPIVFKSYYYGDGSFTEFMRMQSGKVGVNVAGATPNSTLQVAGSLSLPIRTTNSNYAATANDYTIICTNNGGTVTITLPDAATCEGRIYIVKRSNGTARVNATGSTVEGSSGGYHTISNQGRAMKFQSDGVNTWYIISDNY</sequence>
<accession>A0A562SI77</accession>
<reference evidence="1 2" key="1">
    <citation type="journal article" date="2013" name="Stand. Genomic Sci.">
        <title>Genomic Encyclopedia of Type Strains, Phase I: The one thousand microbial genomes (KMG-I) project.</title>
        <authorList>
            <person name="Kyrpides N.C."/>
            <person name="Woyke T."/>
            <person name="Eisen J.A."/>
            <person name="Garrity G."/>
            <person name="Lilburn T.G."/>
            <person name="Beck B.J."/>
            <person name="Whitman W.B."/>
            <person name="Hugenholtz P."/>
            <person name="Klenk H.P."/>
        </authorList>
    </citation>
    <scope>NUCLEOTIDE SEQUENCE [LARGE SCALE GENOMIC DNA]</scope>
    <source>
        <strain evidence="1 2">DSM 13484</strain>
    </source>
</reference>
<gene>
    <name evidence="1" type="ORF">LX66_5593</name>
</gene>
<name>A0A562SI77_CHIJA</name>
<dbReference type="Proteomes" id="UP000316778">
    <property type="component" value="Unassembled WGS sequence"/>
</dbReference>
<keyword evidence="2" id="KW-1185">Reference proteome</keyword>